<name>A0A0F3IGF5_9PROT</name>
<dbReference type="Proteomes" id="UP000033774">
    <property type="component" value="Unassembled WGS sequence"/>
</dbReference>
<accession>A0A0F3IGF5</accession>
<proteinExistence type="predicted"/>
<evidence type="ECO:0000313" key="2">
    <source>
        <dbReference type="Proteomes" id="UP000033774"/>
    </source>
</evidence>
<protein>
    <submittedName>
        <fullName evidence="1">Uncharacterized protein</fullName>
    </submittedName>
</protein>
<dbReference type="RefSeq" id="WP_045777623.1">
    <property type="nucleotide sequence ID" value="NZ_LAJY01000992.1"/>
</dbReference>
<evidence type="ECO:0000313" key="1">
    <source>
        <dbReference type="EMBL" id="KJV05836.1"/>
    </source>
</evidence>
<keyword evidence="2" id="KW-1185">Reference proteome</keyword>
<reference evidence="1 2" key="1">
    <citation type="submission" date="2015-03" db="EMBL/GenBank/DDBJ databases">
        <title>Draft genome sequence of Elstera litoralis.</title>
        <authorList>
            <person name="Rahalkar M.C."/>
            <person name="Dhakephalkar P.K."/>
            <person name="Pore S.D."/>
            <person name="Arora P."/>
            <person name="Kapse N.G."/>
            <person name="Pandit P.S."/>
        </authorList>
    </citation>
    <scope>NUCLEOTIDE SEQUENCE [LARGE SCALE GENOMIC DNA]</scope>
    <source>
        <strain evidence="1 2">Dia-1</strain>
    </source>
</reference>
<dbReference type="OrthoDB" id="9803598at2"/>
<dbReference type="EMBL" id="LAJY01000992">
    <property type="protein sequence ID" value="KJV05836.1"/>
    <property type="molecule type" value="Genomic_DNA"/>
</dbReference>
<gene>
    <name evidence="1" type="ORF">VZ95_21095</name>
</gene>
<dbReference type="AlphaFoldDB" id="A0A0F3IGF5"/>
<organism evidence="1 2">
    <name type="scientific">Elstera litoralis</name>
    <dbReference type="NCBI Taxonomy" id="552518"/>
    <lineage>
        <taxon>Bacteria</taxon>
        <taxon>Pseudomonadati</taxon>
        <taxon>Pseudomonadota</taxon>
        <taxon>Alphaproteobacteria</taxon>
        <taxon>Rhodospirillales</taxon>
        <taxon>Rhodospirillaceae</taxon>
        <taxon>Elstera</taxon>
    </lineage>
</organism>
<comment type="caution">
    <text evidence="1">The sequence shown here is derived from an EMBL/GenBank/DDBJ whole genome shotgun (WGS) entry which is preliminary data.</text>
</comment>
<sequence length="62" mass="6763">MRKRASLPCRKTSVPFVYTTNGGVTITRTITDVPFDAAIDALIDQLNTQRGALLSSAYEYPG</sequence>
<feature type="non-terminal residue" evidence="1">
    <location>
        <position position="62"/>
    </location>
</feature>